<feature type="compositionally biased region" description="Polar residues" evidence="1">
    <location>
        <begin position="117"/>
        <end position="126"/>
    </location>
</feature>
<dbReference type="EMBL" id="BGPR01001045">
    <property type="protein sequence ID" value="GBM43864.1"/>
    <property type="molecule type" value="Genomic_DNA"/>
</dbReference>
<sequence>MRKFEWIALQDVSYETMLRGMSKIRENPCALHVPKVLLDASCNAAATSSTVVEAIAFFPLPHSTSNQPDSSNLSIIFFRPNAVIDQSRFLNPLMSGISSMQLPHSYRSRKKLHKSPAESNPSMIES</sequence>
<dbReference type="AlphaFoldDB" id="A0A4Y2FW11"/>
<reference evidence="2 3" key="1">
    <citation type="journal article" date="2019" name="Sci. Rep.">
        <title>Orb-weaving spider Araneus ventricosus genome elucidates the spidroin gene catalogue.</title>
        <authorList>
            <person name="Kono N."/>
            <person name="Nakamura H."/>
            <person name="Ohtoshi R."/>
            <person name="Moran D.A.P."/>
            <person name="Shinohara A."/>
            <person name="Yoshida Y."/>
            <person name="Fujiwara M."/>
            <person name="Mori M."/>
            <person name="Tomita M."/>
            <person name="Arakawa K."/>
        </authorList>
    </citation>
    <scope>NUCLEOTIDE SEQUENCE [LARGE SCALE GENOMIC DNA]</scope>
</reference>
<evidence type="ECO:0000256" key="1">
    <source>
        <dbReference type="SAM" id="MobiDB-lite"/>
    </source>
</evidence>
<organism evidence="2 3">
    <name type="scientific">Araneus ventricosus</name>
    <name type="common">Orbweaver spider</name>
    <name type="synonym">Epeira ventricosa</name>
    <dbReference type="NCBI Taxonomy" id="182803"/>
    <lineage>
        <taxon>Eukaryota</taxon>
        <taxon>Metazoa</taxon>
        <taxon>Ecdysozoa</taxon>
        <taxon>Arthropoda</taxon>
        <taxon>Chelicerata</taxon>
        <taxon>Arachnida</taxon>
        <taxon>Araneae</taxon>
        <taxon>Araneomorphae</taxon>
        <taxon>Entelegynae</taxon>
        <taxon>Araneoidea</taxon>
        <taxon>Araneidae</taxon>
        <taxon>Araneus</taxon>
    </lineage>
</organism>
<name>A0A4Y2FW11_ARAVE</name>
<evidence type="ECO:0000313" key="3">
    <source>
        <dbReference type="Proteomes" id="UP000499080"/>
    </source>
</evidence>
<accession>A0A4Y2FW11</accession>
<dbReference type="Proteomes" id="UP000499080">
    <property type="component" value="Unassembled WGS sequence"/>
</dbReference>
<gene>
    <name evidence="2" type="ORF">AVEN_256736_1</name>
</gene>
<keyword evidence="3" id="KW-1185">Reference proteome</keyword>
<comment type="caution">
    <text evidence="2">The sequence shown here is derived from an EMBL/GenBank/DDBJ whole genome shotgun (WGS) entry which is preliminary data.</text>
</comment>
<evidence type="ECO:0000313" key="2">
    <source>
        <dbReference type="EMBL" id="GBM43864.1"/>
    </source>
</evidence>
<protein>
    <submittedName>
        <fullName evidence="2">Uncharacterized protein</fullName>
    </submittedName>
</protein>
<feature type="region of interest" description="Disordered" evidence="1">
    <location>
        <begin position="105"/>
        <end position="126"/>
    </location>
</feature>
<proteinExistence type="predicted"/>